<evidence type="ECO:0000313" key="2">
    <source>
        <dbReference type="EMBL" id="KAJ8032114.1"/>
    </source>
</evidence>
<feature type="compositionally biased region" description="Acidic residues" evidence="1">
    <location>
        <begin position="657"/>
        <end position="667"/>
    </location>
</feature>
<dbReference type="PANTHER" id="PTHR21937:SF6">
    <property type="entry name" value="CCDC66 DOMAIN-CONTAINING PROTEIN"/>
    <property type="match status" value="1"/>
</dbReference>
<feature type="compositionally biased region" description="Basic residues" evidence="1">
    <location>
        <begin position="857"/>
        <end position="867"/>
    </location>
</feature>
<feature type="region of interest" description="Disordered" evidence="1">
    <location>
        <begin position="578"/>
        <end position="879"/>
    </location>
</feature>
<feature type="region of interest" description="Disordered" evidence="1">
    <location>
        <begin position="1021"/>
        <end position="1138"/>
    </location>
</feature>
<feature type="region of interest" description="Disordered" evidence="1">
    <location>
        <begin position="297"/>
        <end position="337"/>
    </location>
</feature>
<feature type="region of interest" description="Disordered" evidence="1">
    <location>
        <begin position="946"/>
        <end position="981"/>
    </location>
</feature>
<dbReference type="OrthoDB" id="10072545at2759"/>
<dbReference type="InterPro" id="IPR031440">
    <property type="entry name" value="DUF4670"/>
</dbReference>
<feature type="compositionally biased region" description="Basic and acidic residues" evidence="1">
    <location>
        <begin position="446"/>
        <end position="457"/>
    </location>
</feature>
<proteinExistence type="predicted"/>
<feature type="region of interest" description="Disordered" evidence="1">
    <location>
        <begin position="1275"/>
        <end position="1314"/>
    </location>
</feature>
<feature type="compositionally biased region" description="Acidic residues" evidence="1">
    <location>
        <begin position="519"/>
        <end position="531"/>
    </location>
</feature>
<feature type="compositionally biased region" description="Basic and acidic residues" evidence="1">
    <location>
        <begin position="960"/>
        <end position="981"/>
    </location>
</feature>
<feature type="compositionally biased region" description="Low complexity" evidence="1">
    <location>
        <begin position="640"/>
        <end position="651"/>
    </location>
</feature>
<feature type="compositionally biased region" description="Basic residues" evidence="1">
    <location>
        <begin position="1284"/>
        <end position="1293"/>
    </location>
</feature>
<organism evidence="2 3">
    <name type="scientific">Holothuria leucospilota</name>
    <name type="common">Black long sea cucumber</name>
    <name type="synonym">Mertensiothuria leucospilota</name>
    <dbReference type="NCBI Taxonomy" id="206669"/>
    <lineage>
        <taxon>Eukaryota</taxon>
        <taxon>Metazoa</taxon>
        <taxon>Echinodermata</taxon>
        <taxon>Eleutherozoa</taxon>
        <taxon>Echinozoa</taxon>
        <taxon>Holothuroidea</taxon>
        <taxon>Aspidochirotacea</taxon>
        <taxon>Aspidochirotida</taxon>
        <taxon>Holothuriidae</taxon>
        <taxon>Holothuria</taxon>
    </lineage>
</organism>
<feature type="region of interest" description="Disordered" evidence="1">
    <location>
        <begin position="373"/>
        <end position="532"/>
    </location>
</feature>
<dbReference type="PANTHER" id="PTHR21937">
    <property type="entry name" value="CCDC66 DOMAIN-CONTAINING PROTEIN"/>
    <property type="match status" value="1"/>
</dbReference>
<feature type="compositionally biased region" description="Low complexity" evidence="1">
    <location>
        <begin position="463"/>
        <end position="478"/>
    </location>
</feature>
<comment type="caution">
    <text evidence="2">The sequence shown here is derived from an EMBL/GenBank/DDBJ whole genome shotgun (WGS) entry which is preliminary data.</text>
</comment>
<protein>
    <submittedName>
        <fullName evidence="2">Reticulocyte-binding protein 2-like a</fullName>
    </submittedName>
</protein>
<dbReference type="EMBL" id="JAIZAY010000012">
    <property type="protein sequence ID" value="KAJ8032114.1"/>
    <property type="molecule type" value="Genomic_DNA"/>
</dbReference>
<feature type="compositionally biased region" description="Basic residues" evidence="1">
    <location>
        <begin position="949"/>
        <end position="959"/>
    </location>
</feature>
<reference evidence="2" key="1">
    <citation type="submission" date="2021-10" db="EMBL/GenBank/DDBJ databases">
        <title>Tropical sea cucumber genome reveals ecological adaptation and Cuvierian tubules defense mechanism.</title>
        <authorList>
            <person name="Chen T."/>
        </authorList>
    </citation>
    <scope>NUCLEOTIDE SEQUENCE</scope>
    <source>
        <strain evidence="2">Nanhai2018</strain>
        <tissue evidence="2">Muscle</tissue>
    </source>
</reference>
<feature type="compositionally biased region" description="Basic and acidic residues" evidence="1">
    <location>
        <begin position="814"/>
        <end position="824"/>
    </location>
</feature>
<keyword evidence="3" id="KW-1185">Reference proteome</keyword>
<feature type="compositionally biased region" description="Acidic residues" evidence="1">
    <location>
        <begin position="578"/>
        <end position="590"/>
    </location>
</feature>
<feature type="compositionally biased region" description="Low complexity" evidence="1">
    <location>
        <begin position="614"/>
        <end position="625"/>
    </location>
</feature>
<feature type="compositionally biased region" description="Acidic residues" evidence="1">
    <location>
        <begin position="386"/>
        <end position="395"/>
    </location>
</feature>
<dbReference type="Proteomes" id="UP001152320">
    <property type="component" value="Chromosome 12"/>
</dbReference>
<sequence>MPKPVLKQALDEDRDFLDKSVIHPIRVKSSLQHLKSILQEASNAKTHPSDSLPTSFAEYLHSKVPTTELSRPKTSKSQHRYASNPTHFEYKTVKHKRIKSAPMKCTSDFEGQLALPKTYVTRKGALMLFTSPQNLAFSQQNDERCYFHDPNHVDTAQLALQNMRTLDHLTASVLKYGKQQQIFSKLASSKRNSGDAKVGLLRYEGDDGVDLRAQPGGDFFFYLKDVQAKASYRSLTRSPSYHSLTSEEATEDLNSVLKTYDENLTDSYSMLGESTIRDMSVTEESTRDWLKSAASSIKASQMTETPTNLNTKLASESRITRPNTGRTIQSSSAARTTTPLSFKEIAASLKCAPYLGRPLSAAYPPSYHSYVPTPPPFEHFTHPSEDEGDSDDQPQEADIRSSSRHSVKSQKSVRSQGARSVQSDKSSRSQKSFKSLSSKKHQSPSGEEKGDSPEDLQRTSALSRASNRSGNGSRRTASGQGGDDQGGEGDLMQRSEVSGRSPLSAGSRRSRVSWAGDQAVEEDDNFEEDDWRSEVIEMAGSEKVDQIADLEDVNVDETEAVDVADVVEGKDAVMEENLVLDESGDEDVLQEGEGSGDRKSMSRVSSATPRRIYTPRTRSSGRTTPIEVEDQELIGERIPSAVSRKSASRASHPVSDGEADMEVEDQEITWPTEAADEEVSKTPVQGEATDGTEDERTDLKASKKDTAQSSEKVEEVEVEEKADSEAIVPAEDAPPLEPQEPEEEPQSETEVIQKTKPKTMLLEESVVLDARESKMKQPVPPKSKKSDYGSSLKSKPSLPAGGVKKSALTPITMQEKKTTPKEEPQTSVTVTATPPPPKPSKPAVSSIPKVKNEGKKSPRSGRKRGGGAKKSTFTGPELQFVGSMAIDPYAGKPSKEEVDDMVAEELAKELAAQNLVEDVKEKKETEEVKDEVDSLATDDEAIEMELKKTRAPSKKKESKKKLANERAALKEARRLEKQRREEEIKALQEKKRLMEEERKRLDLEEIQRKQELAARIEEAEREAEMAREAEEEAKRMMQDARRIAREEREAKRREDAEKRRIEREKQREERKKMEESAKQREKEMAENLASAEERRKMQEQARWEREERERLEQEERERLEEEELLRQEEEEEKIRELERQAEKEAMERLVREREAAEKLRQEAELERQKQEADEERRRQTELAEKAKEEERLLLLKIEEEQKRQKELEKIRQIQKLEEEARARVRKELERRRARALRRREFNLEQQGHMNGLRRTQGMTKPWVFTYYVHWPRDTYERRLPSGDKKKKRGRPRAKTAPPMVAEVKPQTTDTAVGP</sequence>
<feature type="compositionally biased region" description="Basic and acidic residues" evidence="1">
    <location>
        <begin position="697"/>
        <end position="724"/>
    </location>
</feature>
<feature type="region of interest" description="Disordered" evidence="1">
    <location>
        <begin position="1160"/>
        <end position="1182"/>
    </location>
</feature>
<feature type="compositionally biased region" description="Polar residues" evidence="1">
    <location>
        <begin position="297"/>
        <end position="314"/>
    </location>
</feature>
<accession>A0A9Q1H3J8</accession>
<name>A0A9Q1H3J8_HOLLE</name>
<feature type="compositionally biased region" description="Polar residues" evidence="1">
    <location>
        <begin position="320"/>
        <end position="337"/>
    </location>
</feature>
<feature type="compositionally biased region" description="Polar residues" evidence="1">
    <location>
        <begin position="1305"/>
        <end position="1314"/>
    </location>
</feature>
<evidence type="ECO:0000256" key="1">
    <source>
        <dbReference type="SAM" id="MobiDB-lite"/>
    </source>
</evidence>
<gene>
    <name evidence="2" type="ORF">HOLleu_25537</name>
</gene>
<evidence type="ECO:0000313" key="3">
    <source>
        <dbReference type="Proteomes" id="UP001152320"/>
    </source>
</evidence>
<feature type="compositionally biased region" description="Low complexity" evidence="1">
    <location>
        <begin position="409"/>
        <end position="436"/>
    </location>
</feature>